<keyword evidence="2" id="KW-0813">Transport</keyword>
<dbReference type="PANTHER" id="PTHR23513">
    <property type="entry name" value="INTEGRAL MEMBRANE EFFLUX PROTEIN-RELATED"/>
    <property type="match status" value="1"/>
</dbReference>
<feature type="transmembrane region" description="Helical" evidence="7">
    <location>
        <begin position="32"/>
        <end position="57"/>
    </location>
</feature>
<keyword evidence="4 7" id="KW-0812">Transmembrane</keyword>
<dbReference type="InterPro" id="IPR010290">
    <property type="entry name" value="TM_effector"/>
</dbReference>
<feature type="transmembrane region" description="Helical" evidence="7">
    <location>
        <begin position="334"/>
        <end position="358"/>
    </location>
</feature>
<evidence type="ECO:0000256" key="1">
    <source>
        <dbReference type="ARBA" id="ARBA00004651"/>
    </source>
</evidence>
<dbReference type="SUPFAM" id="SSF103473">
    <property type="entry name" value="MFS general substrate transporter"/>
    <property type="match status" value="1"/>
</dbReference>
<keyword evidence="6 7" id="KW-0472">Membrane</keyword>
<evidence type="ECO:0000256" key="4">
    <source>
        <dbReference type="ARBA" id="ARBA00022692"/>
    </source>
</evidence>
<dbReference type="PANTHER" id="PTHR23513:SF6">
    <property type="entry name" value="MAJOR FACILITATOR SUPERFAMILY ASSOCIATED DOMAIN-CONTAINING PROTEIN"/>
    <property type="match status" value="1"/>
</dbReference>
<evidence type="ECO:0000256" key="3">
    <source>
        <dbReference type="ARBA" id="ARBA00022475"/>
    </source>
</evidence>
<evidence type="ECO:0000313" key="8">
    <source>
        <dbReference type="EMBL" id="MFC0254568.1"/>
    </source>
</evidence>
<feature type="transmembrane region" description="Helical" evidence="7">
    <location>
        <begin position="304"/>
        <end position="322"/>
    </location>
</feature>
<comment type="subcellular location">
    <subcellularLocation>
        <location evidence="1">Cell membrane</location>
        <topology evidence="1">Multi-pass membrane protein</topology>
    </subcellularLocation>
</comment>
<feature type="transmembrane region" description="Helical" evidence="7">
    <location>
        <begin position="241"/>
        <end position="262"/>
    </location>
</feature>
<dbReference type="Gene3D" id="1.20.1250.20">
    <property type="entry name" value="MFS general substrate transporter like domains"/>
    <property type="match status" value="1"/>
</dbReference>
<feature type="transmembrane region" description="Helical" evidence="7">
    <location>
        <begin position="399"/>
        <end position="419"/>
    </location>
</feature>
<keyword evidence="5 7" id="KW-1133">Transmembrane helix</keyword>
<dbReference type="InterPro" id="IPR036259">
    <property type="entry name" value="MFS_trans_sf"/>
</dbReference>
<feature type="transmembrane region" description="Helical" evidence="7">
    <location>
        <begin position="370"/>
        <end position="393"/>
    </location>
</feature>
<keyword evidence="9" id="KW-1185">Reference proteome</keyword>
<feature type="transmembrane region" description="Helical" evidence="7">
    <location>
        <begin position="63"/>
        <end position="81"/>
    </location>
</feature>
<dbReference type="Pfam" id="PF05977">
    <property type="entry name" value="MFS_3"/>
    <property type="match status" value="1"/>
</dbReference>
<accession>A0ABV6FM10</accession>
<keyword evidence="3" id="KW-1003">Cell membrane</keyword>
<organism evidence="8 9">
    <name type="scientific">Massilia consociata</name>
    <dbReference type="NCBI Taxonomy" id="760117"/>
    <lineage>
        <taxon>Bacteria</taxon>
        <taxon>Pseudomonadati</taxon>
        <taxon>Pseudomonadota</taxon>
        <taxon>Betaproteobacteria</taxon>
        <taxon>Burkholderiales</taxon>
        <taxon>Oxalobacteraceae</taxon>
        <taxon>Telluria group</taxon>
        <taxon>Massilia</taxon>
    </lineage>
</organism>
<name>A0ABV6FM10_9BURK</name>
<dbReference type="EMBL" id="JBHLWP010000032">
    <property type="protein sequence ID" value="MFC0254568.1"/>
    <property type="molecule type" value="Genomic_DNA"/>
</dbReference>
<dbReference type="RefSeq" id="WP_379681813.1">
    <property type="nucleotide sequence ID" value="NZ_JBHLWP010000032.1"/>
</dbReference>
<dbReference type="Proteomes" id="UP001589773">
    <property type="component" value="Unassembled WGS sequence"/>
</dbReference>
<evidence type="ECO:0000256" key="2">
    <source>
        <dbReference type="ARBA" id="ARBA00022448"/>
    </source>
</evidence>
<proteinExistence type="predicted"/>
<feature type="transmembrane region" description="Helical" evidence="7">
    <location>
        <begin position="274"/>
        <end position="292"/>
    </location>
</feature>
<feature type="transmembrane region" description="Helical" evidence="7">
    <location>
        <begin position="180"/>
        <end position="204"/>
    </location>
</feature>
<comment type="caution">
    <text evidence="8">The sequence shown here is derived from an EMBL/GenBank/DDBJ whole genome shotgun (WGS) entry which is preliminary data.</text>
</comment>
<dbReference type="CDD" id="cd06173">
    <property type="entry name" value="MFS_MefA_like"/>
    <property type="match status" value="1"/>
</dbReference>
<protein>
    <submittedName>
        <fullName evidence="8">MFS transporter</fullName>
    </submittedName>
</protein>
<reference evidence="8 9" key="1">
    <citation type="submission" date="2024-09" db="EMBL/GenBank/DDBJ databases">
        <authorList>
            <person name="Sun Q."/>
            <person name="Mori K."/>
        </authorList>
    </citation>
    <scope>NUCLEOTIDE SEQUENCE [LARGE SCALE GENOMIC DNA]</scope>
    <source>
        <strain evidence="8 9">CCM 7792</strain>
    </source>
</reference>
<evidence type="ECO:0000313" key="9">
    <source>
        <dbReference type="Proteomes" id="UP001589773"/>
    </source>
</evidence>
<sequence length="428" mass="45007">MREIVIPLPGNHRFGKHIPADSLLRNADFRRFWLSSILAQFGAQVTLLALPICAVLLLHATPAQMGILAAFESLPFLLFGLPSGVLLDRSRRLPIIMGSDLMVATALATVPLAWWMDMLTVHWLYAVGFVIGAGHVVGGSAEQVFLTFLVGRSGLVDAQSKFASTESAARVLGPGMAGGLIQLLGAPVAILCNVAGFIVSLLNLRRIRAREPQPPATHTHPLRDIREGLAFVWNAPLLRTLAWVSACWHLLFYGYTALHVLFATRVLGMDAGTMGMANMLGGLGVLAAALLVKPLSRRLGTGGGILVGLCVSAFGFMLVPAIPASLFGSAALTVAAYAVVVFWIDCGATLFFVPYIALRQRVTPDAVLGRMVATMRALTVATAPLGALLAGALGEGFGVRTGLGCIAGGALLLAAGGVFGTRLKDAKE</sequence>
<evidence type="ECO:0000256" key="5">
    <source>
        <dbReference type="ARBA" id="ARBA00022989"/>
    </source>
</evidence>
<feature type="transmembrane region" description="Helical" evidence="7">
    <location>
        <begin position="93"/>
        <end position="115"/>
    </location>
</feature>
<gene>
    <name evidence="8" type="ORF">ACFFJK_22010</name>
</gene>
<evidence type="ECO:0000256" key="6">
    <source>
        <dbReference type="ARBA" id="ARBA00023136"/>
    </source>
</evidence>
<evidence type="ECO:0000256" key="7">
    <source>
        <dbReference type="SAM" id="Phobius"/>
    </source>
</evidence>